<sequence>MACTEAYKEHIMYTFHGFCKVVIRNAAITAWRDQSRRHKREISLEYLTEEKFYPLGTTDEYFTVPYEEYPVTICGQTIILTNGKLAAALLSLPEKNREIIFLYFFGNYRQWEIGEMYGRCRSTTGYQIHRTLKLLRKEMEVLSHGESESYPL</sequence>
<feature type="domain" description="RNA polymerase sigma-70 region 4" evidence="1">
    <location>
        <begin position="88"/>
        <end position="137"/>
    </location>
</feature>
<keyword evidence="3" id="KW-1185">Reference proteome</keyword>
<dbReference type="Pfam" id="PF04545">
    <property type="entry name" value="Sigma70_r4"/>
    <property type="match status" value="1"/>
</dbReference>
<dbReference type="AlphaFoldDB" id="A0A2K4ZQN8"/>
<organism evidence="2 3">
    <name type="scientific">Acetatifactor muris</name>
    <dbReference type="NCBI Taxonomy" id="879566"/>
    <lineage>
        <taxon>Bacteria</taxon>
        <taxon>Bacillati</taxon>
        <taxon>Bacillota</taxon>
        <taxon>Clostridia</taxon>
        <taxon>Lachnospirales</taxon>
        <taxon>Lachnospiraceae</taxon>
        <taxon>Acetatifactor</taxon>
    </lineage>
</organism>
<proteinExistence type="predicted"/>
<dbReference type="InterPro" id="IPR007630">
    <property type="entry name" value="RNA_pol_sigma70_r4"/>
</dbReference>
<dbReference type="Gene3D" id="1.10.10.10">
    <property type="entry name" value="Winged helix-like DNA-binding domain superfamily/Winged helix DNA-binding domain"/>
    <property type="match status" value="1"/>
</dbReference>
<evidence type="ECO:0000313" key="2">
    <source>
        <dbReference type="EMBL" id="SOY32779.1"/>
    </source>
</evidence>
<dbReference type="SUPFAM" id="SSF88659">
    <property type="entry name" value="Sigma3 and sigma4 domains of RNA polymerase sigma factors"/>
    <property type="match status" value="1"/>
</dbReference>
<dbReference type="GO" id="GO:0003700">
    <property type="term" value="F:DNA-binding transcription factor activity"/>
    <property type="evidence" value="ECO:0007669"/>
    <property type="project" value="InterPro"/>
</dbReference>
<accession>A0A2K4ZQN8</accession>
<evidence type="ECO:0000313" key="3">
    <source>
        <dbReference type="Proteomes" id="UP000236311"/>
    </source>
</evidence>
<protein>
    <submittedName>
        <fullName evidence="2">RNA polymerase sigma factor</fullName>
    </submittedName>
</protein>
<dbReference type="GO" id="GO:0006352">
    <property type="term" value="P:DNA-templated transcription initiation"/>
    <property type="evidence" value="ECO:0007669"/>
    <property type="project" value="InterPro"/>
</dbReference>
<name>A0A2K4ZQN8_9FIRM</name>
<dbReference type="InterPro" id="IPR013324">
    <property type="entry name" value="RNA_pol_sigma_r3/r4-like"/>
</dbReference>
<evidence type="ECO:0000259" key="1">
    <source>
        <dbReference type="Pfam" id="PF04545"/>
    </source>
</evidence>
<dbReference type="EMBL" id="OFSM01000071">
    <property type="protein sequence ID" value="SOY32779.1"/>
    <property type="molecule type" value="Genomic_DNA"/>
</dbReference>
<dbReference type="Proteomes" id="UP000236311">
    <property type="component" value="Unassembled WGS sequence"/>
</dbReference>
<reference evidence="2 3" key="1">
    <citation type="submission" date="2018-01" db="EMBL/GenBank/DDBJ databases">
        <authorList>
            <person name="Gaut B.S."/>
            <person name="Morton B.R."/>
            <person name="Clegg M.T."/>
            <person name="Duvall M.R."/>
        </authorList>
    </citation>
    <scope>NUCLEOTIDE SEQUENCE [LARGE SCALE GENOMIC DNA]</scope>
    <source>
        <strain evidence="2">GP69</strain>
    </source>
</reference>
<dbReference type="OrthoDB" id="9787667at2"/>
<dbReference type="InterPro" id="IPR036388">
    <property type="entry name" value="WH-like_DNA-bd_sf"/>
</dbReference>
<gene>
    <name evidence="2" type="ORF">AMURIS_05547</name>
</gene>
<dbReference type="RefSeq" id="WP_103242692.1">
    <property type="nucleotide sequence ID" value="NZ_JANJZD010000062.1"/>
</dbReference>